<proteinExistence type="predicted"/>
<dbReference type="PANTHER" id="PTHR43434">
    <property type="entry name" value="PHOSPHOGLYCOLATE PHOSPHATASE"/>
    <property type="match status" value="1"/>
</dbReference>
<organism evidence="1">
    <name type="scientific">uncultured Sporomusa sp</name>
    <dbReference type="NCBI Taxonomy" id="307249"/>
    <lineage>
        <taxon>Bacteria</taxon>
        <taxon>Bacillati</taxon>
        <taxon>Bacillota</taxon>
        <taxon>Negativicutes</taxon>
        <taxon>Selenomonadales</taxon>
        <taxon>Sporomusaceae</taxon>
        <taxon>Sporomusa</taxon>
        <taxon>environmental samples</taxon>
    </lineage>
</organism>
<gene>
    <name evidence="1" type="ORF">KL86SPO_50785</name>
</gene>
<dbReference type="SUPFAM" id="SSF56784">
    <property type="entry name" value="HAD-like"/>
    <property type="match status" value="1"/>
</dbReference>
<dbReference type="RefSeq" id="WP_075757754.1">
    <property type="nucleotide sequence ID" value="NZ_LT608335.1"/>
</dbReference>
<dbReference type="InterPro" id="IPR036412">
    <property type="entry name" value="HAD-like_sf"/>
</dbReference>
<dbReference type="Gene3D" id="3.40.50.1000">
    <property type="entry name" value="HAD superfamily/HAD-like"/>
    <property type="match status" value="1"/>
</dbReference>
<accession>A0A212LZQ8</accession>
<dbReference type="SFLD" id="SFLDS00003">
    <property type="entry name" value="Haloacid_Dehalogenase"/>
    <property type="match status" value="1"/>
</dbReference>
<dbReference type="Gene3D" id="1.10.150.240">
    <property type="entry name" value="Putative phosphatase, domain 2"/>
    <property type="match status" value="1"/>
</dbReference>
<dbReference type="InterPro" id="IPR023214">
    <property type="entry name" value="HAD_sf"/>
</dbReference>
<dbReference type="PANTHER" id="PTHR43434:SF20">
    <property type="entry name" value="5'-NUCLEOTIDASE"/>
    <property type="match status" value="1"/>
</dbReference>
<dbReference type="InterPro" id="IPR041492">
    <property type="entry name" value="HAD_2"/>
</dbReference>
<dbReference type="FunFam" id="3.40.50.1000:FF:000022">
    <property type="entry name" value="Phosphoglycolate phosphatase"/>
    <property type="match status" value="1"/>
</dbReference>
<dbReference type="CDD" id="cd04302">
    <property type="entry name" value="HAD_5NT"/>
    <property type="match status" value="1"/>
</dbReference>
<dbReference type="InterPro" id="IPR050155">
    <property type="entry name" value="HAD-like_hydrolase_sf"/>
</dbReference>
<name>A0A212LZQ8_9FIRM</name>
<dbReference type="Pfam" id="PF13419">
    <property type="entry name" value="HAD_2"/>
    <property type="match status" value="1"/>
</dbReference>
<protein>
    <submittedName>
        <fullName evidence="1">5'-nucleotidase</fullName>
        <ecNumber evidence="1">3.1.3.5</ecNumber>
    </submittedName>
</protein>
<dbReference type="InterPro" id="IPR023198">
    <property type="entry name" value="PGP-like_dom2"/>
</dbReference>
<dbReference type="GO" id="GO:0008253">
    <property type="term" value="F:5'-nucleotidase activity"/>
    <property type="evidence" value="ECO:0007669"/>
    <property type="project" value="UniProtKB-EC"/>
</dbReference>
<dbReference type="SFLD" id="SFLDG01129">
    <property type="entry name" value="C1.5:_HAD__Beta-PGM__Phosphata"/>
    <property type="match status" value="1"/>
</dbReference>
<sequence length="218" mass="24422">MNYQVILFDLDGTLTDPKVGITKSVQYALAKYDIHEPELDKLIPFIGPPLVESFQEFYSLTNEQAHAAVGYYREYFTKAGMYENAVYPGIKELLARLAAVDRQLIVATSKPTVFSEQIMAHFGLDRFFSSIVGSNLDGSRIHKAEIIDYILASLPCFDRRNIVMVGDRKHDILGAKHNRIDSVAVSYGYGGLAELEAAQPTYIVSTVYELEKCLLKTV</sequence>
<dbReference type="AlphaFoldDB" id="A0A212LZQ8"/>
<dbReference type="GO" id="GO:0005829">
    <property type="term" value="C:cytosol"/>
    <property type="evidence" value="ECO:0007669"/>
    <property type="project" value="TreeGrafter"/>
</dbReference>
<dbReference type="EC" id="3.1.3.5" evidence="1"/>
<reference evidence="1" key="1">
    <citation type="submission" date="2016-08" db="EMBL/GenBank/DDBJ databases">
        <authorList>
            <person name="Seilhamer J.J."/>
        </authorList>
    </citation>
    <scope>NUCLEOTIDE SEQUENCE</scope>
    <source>
        <strain evidence="1">86</strain>
    </source>
</reference>
<dbReference type="EMBL" id="FMJE01000005">
    <property type="protein sequence ID" value="SCM83013.1"/>
    <property type="molecule type" value="Genomic_DNA"/>
</dbReference>
<evidence type="ECO:0000313" key="1">
    <source>
        <dbReference type="EMBL" id="SCM83013.1"/>
    </source>
</evidence>
<keyword evidence="1" id="KW-0378">Hydrolase</keyword>
<dbReference type="GO" id="GO:0004713">
    <property type="term" value="F:protein tyrosine kinase activity"/>
    <property type="evidence" value="ECO:0007669"/>
    <property type="project" value="TreeGrafter"/>
</dbReference>